<proteinExistence type="predicted"/>
<reference evidence="1 2" key="1">
    <citation type="submission" date="2019-05" db="EMBL/GenBank/DDBJ databases">
        <title>Another draft genome of Portunus trituberculatus and its Hox gene families provides insights of decapod evolution.</title>
        <authorList>
            <person name="Jeong J.-H."/>
            <person name="Song I."/>
            <person name="Kim S."/>
            <person name="Choi T."/>
            <person name="Kim D."/>
            <person name="Ryu S."/>
            <person name="Kim W."/>
        </authorList>
    </citation>
    <scope>NUCLEOTIDE SEQUENCE [LARGE SCALE GENOMIC DNA]</scope>
    <source>
        <tissue evidence="1">Muscle</tissue>
    </source>
</reference>
<dbReference type="EMBL" id="VSRR010022290">
    <property type="protein sequence ID" value="MPC64597.1"/>
    <property type="molecule type" value="Genomic_DNA"/>
</dbReference>
<comment type="caution">
    <text evidence="1">The sequence shown here is derived from an EMBL/GenBank/DDBJ whole genome shotgun (WGS) entry which is preliminary data.</text>
</comment>
<dbReference type="AlphaFoldDB" id="A0A5B7H5H6"/>
<name>A0A5B7H5H6_PORTR</name>
<protein>
    <submittedName>
        <fullName evidence="1">Uncharacterized protein</fullName>
    </submittedName>
</protein>
<evidence type="ECO:0000313" key="2">
    <source>
        <dbReference type="Proteomes" id="UP000324222"/>
    </source>
</evidence>
<organism evidence="1 2">
    <name type="scientific">Portunus trituberculatus</name>
    <name type="common">Swimming crab</name>
    <name type="synonym">Neptunus trituberculatus</name>
    <dbReference type="NCBI Taxonomy" id="210409"/>
    <lineage>
        <taxon>Eukaryota</taxon>
        <taxon>Metazoa</taxon>
        <taxon>Ecdysozoa</taxon>
        <taxon>Arthropoda</taxon>
        <taxon>Crustacea</taxon>
        <taxon>Multicrustacea</taxon>
        <taxon>Malacostraca</taxon>
        <taxon>Eumalacostraca</taxon>
        <taxon>Eucarida</taxon>
        <taxon>Decapoda</taxon>
        <taxon>Pleocyemata</taxon>
        <taxon>Brachyura</taxon>
        <taxon>Eubrachyura</taxon>
        <taxon>Portunoidea</taxon>
        <taxon>Portunidae</taxon>
        <taxon>Portuninae</taxon>
        <taxon>Portunus</taxon>
    </lineage>
</organism>
<sequence length="72" mass="7874">MQVCVGRGECGGDKDGWSLSKEDDRFDGGMQDRTGLRVKGGGYRTDCCVLVLYLAAPDLEKSVKKWSSQVSK</sequence>
<keyword evidence="2" id="KW-1185">Reference proteome</keyword>
<gene>
    <name evidence="1" type="ORF">E2C01_058715</name>
</gene>
<evidence type="ECO:0000313" key="1">
    <source>
        <dbReference type="EMBL" id="MPC64597.1"/>
    </source>
</evidence>
<accession>A0A5B7H5H6</accession>
<dbReference type="Proteomes" id="UP000324222">
    <property type="component" value="Unassembled WGS sequence"/>
</dbReference>